<gene>
    <name evidence="2" type="ORF">DESUT3_27120</name>
</gene>
<protein>
    <recommendedName>
        <fullName evidence="1">Guanylate cyclase domain-containing protein</fullName>
    </recommendedName>
</protein>
<name>A0ABM8HTJ6_9BACT</name>
<sequence>MDLSKERIIDAFAMIVDINGYTPMIANAKYINGIAQFVRDVLLGGIQAVEKNDGVVVGFMGDAFLAVFENPDSVFMACIGIAKDLDRLCEYLASDKERCQDHWEFHQGGPGIKIAVEYGWVDISTIWSSFLGEQKLLAGTCINYANRISSAGIGNRCHIGPRAMEAGMNKWGCEGPFTIAGKTGEGDYTYWQLGLGDIWREGFIEPGQEKYWG</sequence>
<proteinExistence type="predicted"/>
<dbReference type="Proteomes" id="UP001319827">
    <property type="component" value="Chromosome"/>
</dbReference>
<dbReference type="InterPro" id="IPR029787">
    <property type="entry name" value="Nucleotide_cyclase"/>
</dbReference>
<evidence type="ECO:0000259" key="1">
    <source>
        <dbReference type="PROSITE" id="PS50125"/>
    </source>
</evidence>
<reference evidence="2 3" key="1">
    <citation type="journal article" date="2016" name="C (Basel)">
        <title>Selective Growth of and Electricity Production by Marine Exoelectrogenic Bacteria in Self-Aggregated Hydrogel of Microbially Reduced Graphene Oxide.</title>
        <authorList>
            <person name="Yoshida N."/>
            <person name="Goto Y."/>
            <person name="Miyata Y."/>
        </authorList>
    </citation>
    <scope>NUCLEOTIDE SEQUENCE [LARGE SCALE GENOMIC DNA]</scope>
    <source>
        <strain evidence="2 3">NIT-T3</strain>
    </source>
</reference>
<reference evidence="2 3" key="2">
    <citation type="journal article" date="2021" name="Int. J. Syst. Evol. Microbiol.">
        <title>Isolation and Polyphasic Characterization of Desulfuromonas versatilis sp. Nov., an Electrogenic Bacteria Capable of Versatile Metabolism Isolated from a Graphene Oxide-Reducing Enrichment Culture.</title>
        <authorList>
            <person name="Xie L."/>
            <person name="Yoshida N."/>
            <person name="Ishii S."/>
            <person name="Meng L."/>
        </authorList>
    </citation>
    <scope>NUCLEOTIDE SEQUENCE [LARGE SCALE GENOMIC DNA]</scope>
    <source>
        <strain evidence="2 3">NIT-T3</strain>
    </source>
</reference>
<evidence type="ECO:0000313" key="3">
    <source>
        <dbReference type="Proteomes" id="UP001319827"/>
    </source>
</evidence>
<dbReference type="InterPro" id="IPR001054">
    <property type="entry name" value="A/G_cyclase"/>
</dbReference>
<dbReference type="EMBL" id="AP024355">
    <property type="protein sequence ID" value="BCR05643.1"/>
    <property type="molecule type" value="Genomic_DNA"/>
</dbReference>
<keyword evidence="3" id="KW-1185">Reference proteome</keyword>
<dbReference type="SUPFAM" id="SSF55073">
    <property type="entry name" value="Nucleotide cyclase"/>
    <property type="match status" value="1"/>
</dbReference>
<organism evidence="2 3">
    <name type="scientific">Desulfuromonas versatilis</name>
    <dbReference type="NCBI Taxonomy" id="2802975"/>
    <lineage>
        <taxon>Bacteria</taxon>
        <taxon>Pseudomonadati</taxon>
        <taxon>Thermodesulfobacteriota</taxon>
        <taxon>Desulfuromonadia</taxon>
        <taxon>Desulfuromonadales</taxon>
        <taxon>Desulfuromonadaceae</taxon>
        <taxon>Desulfuromonas</taxon>
    </lineage>
</organism>
<dbReference type="Gene3D" id="3.30.70.1230">
    <property type="entry name" value="Nucleotide cyclase"/>
    <property type="match status" value="1"/>
</dbReference>
<evidence type="ECO:0000313" key="2">
    <source>
        <dbReference type="EMBL" id="BCR05643.1"/>
    </source>
</evidence>
<accession>A0ABM8HTJ6</accession>
<feature type="domain" description="Guanylate cyclase" evidence="1">
    <location>
        <begin position="12"/>
        <end position="149"/>
    </location>
</feature>
<dbReference type="PROSITE" id="PS50125">
    <property type="entry name" value="GUANYLATE_CYCLASE_2"/>
    <property type="match status" value="1"/>
</dbReference>